<dbReference type="STRING" id="1453497.AT15_10220"/>
<evidence type="ECO:0000313" key="3">
    <source>
        <dbReference type="EMBL" id="OAA30409.1"/>
    </source>
</evidence>
<keyword evidence="4" id="KW-1185">Reference proteome</keyword>
<dbReference type="PATRIC" id="fig|1453497.3.peg.2021"/>
<dbReference type="OrthoDB" id="46567at2"/>
<organism evidence="3 4">
    <name type="scientific">Kosmotoga arenicorallina S304</name>
    <dbReference type="NCBI Taxonomy" id="1453497"/>
    <lineage>
        <taxon>Bacteria</taxon>
        <taxon>Thermotogati</taxon>
        <taxon>Thermotogota</taxon>
        <taxon>Thermotogae</taxon>
        <taxon>Kosmotogales</taxon>
        <taxon>Kosmotogaceae</taxon>
        <taxon>Kosmotoga</taxon>
    </lineage>
</organism>
<sequence>MSIKHMRAKKGISQEELAKKLGISRSTLSRIETGKVKVTDFFLADTIAAFFEMPVEELFPEFLLDRKSPPFNKHKKGWNFWNCSPTLE</sequence>
<keyword evidence="1" id="KW-0238">DNA-binding</keyword>
<reference evidence="3 4" key="1">
    <citation type="submission" date="2014-02" db="EMBL/GenBank/DDBJ databases">
        <title>Kosmotoga genome sequencing.</title>
        <authorList>
            <person name="Pollo S.M."/>
            <person name="Charchuk R."/>
            <person name="Nesbo C.L."/>
        </authorList>
    </citation>
    <scope>NUCLEOTIDE SEQUENCE [LARGE SCALE GENOMIC DNA]</scope>
    <source>
        <strain evidence="3 4">S304</strain>
    </source>
</reference>
<dbReference type="EMBL" id="JFHK01000009">
    <property type="protein sequence ID" value="OAA30409.1"/>
    <property type="molecule type" value="Genomic_DNA"/>
</dbReference>
<proteinExistence type="predicted"/>
<evidence type="ECO:0000313" key="4">
    <source>
        <dbReference type="Proteomes" id="UP000077339"/>
    </source>
</evidence>
<dbReference type="PANTHER" id="PTHR46558">
    <property type="entry name" value="TRACRIPTIONAL REGULATORY PROTEIN-RELATED-RELATED"/>
    <property type="match status" value="1"/>
</dbReference>
<dbReference type="SUPFAM" id="SSF47413">
    <property type="entry name" value="lambda repressor-like DNA-binding domains"/>
    <property type="match status" value="1"/>
</dbReference>
<name>A0A176K125_9BACT</name>
<dbReference type="Proteomes" id="UP000077339">
    <property type="component" value="Unassembled WGS sequence"/>
</dbReference>
<gene>
    <name evidence="3" type="ORF">AT15_10220</name>
</gene>
<comment type="caution">
    <text evidence="3">The sequence shown here is derived from an EMBL/GenBank/DDBJ whole genome shotgun (WGS) entry which is preliminary data.</text>
</comment>
<dbReference type="SMART" id="SM00530">
    <property type="entry name" value="HTH_XRE"/>
    <property type="match status" value="1"/>
</dbReference>
<accession>A0A176K125</accession>
<dbReference type="RefSeq" id="WP_068347483.1">
    <property type="nucleotide sequence ID" value="NZ_JFHK01000009.1"/>
</dbReference>
<dbReference type="GO" id="GO:0003677">
    <property type="term" value="F:DNA binding"/>
    <property type="evidence" value="ECO:0007669"/>
    <property type="project" value="UniProtKB-KW"/>
</dbReference>
<dbReference type="Pfam" id="PF01381">
    <property type="entry name" value="HTH_3"/>
    <property type="match status" value="1"/>
</dbReference>
<dbReference type="Gene3D" id="1.10.260.40">
    <property type="entry name" value="lambda repressor-like DNA-binding domains"/>
    <property type="match status" value="1"/>
</dbReference>
<protein>
    <recommendedName>
        <fullName evidence="2">HTH cro/C1-type domain-containing protein</fullName>
    </recommendedName>
</protein>
<dbReference type="PANTHER" id="PTHR46558:SF4">
    <property type="entry name" value="DNA-BIDING PHAGE PROTEIN"/>
    <property type="match status" value="1"/>
</dbReference>
<dbReference type="InterPro" id="IPR010982">
    <property type="entry name" value="Lambda_DNA-bd_dom_sf"/>
</dbReference>
<evidence type="ECO:0000259" key="2">
    <source>
        <dbReference type="PROSITE" id="PS50943"/>
    </source>
</evidence>
<dbReference type="InterPro" id="IPR001387">
    <property type="entry name" value="Cro/C1-type_HTH"/>
</dbReference>
<dbReference type="CDD" id="cd00093">
    <property type="entry name" value="HTH_XRE"/>
    <property type="match status" value="1"/>
</dbReference>
<evidence type="ECO:0000256" key="1">
    <source>
        <dbReference type="ARBA" id="ARBA00023125"/>
    </source>
</evidence>
<dbReference type="PROSITE" id="PS50943">
    <property type="entry name" value="HTH_CROC1"/>
    <property type="match status" value="1"/>
</dbReference>
<dbReference type="AlphaFoldDB" id="A0A176K125"/>
<feature type="domain" description="HTH cro/C1-type" evidence="2">
    <location>
        <begin position="3"/>
        <end position="58"/>
    </location>
</feature>